<evidence type="ECO:0000259" key="4">
    <source>
        <dbReference type="PROSITE" id="PS51891"/>
    </source>
</evidence>
<evidence type="ECO:0000256" key="3">
    <source>
        <dbReference type="ARBA" id="ARBA00022833"/>
    </source>
</evidence>
<evidence type="ECO:0000313" key="5">
    <source>
        <dbReference type="EMBL" id="KAF2839830.1"/>
    </source>
</evidence>
<dbReference type="GO" id="GO:0046872">
    <property type="term" value="F:metal ion binding"/>
    <property type="evidence" value="ECO:0007669"/>
    <property type="project" value="UniProtKB-KW"/>
</dbReference>
<dbReference type="OrthoDB" id="2993351at2759"/>
<reference evidence="5" key="1">
    <citation type="journal article" date="2020" name="Stud. Mycol.">
        <title>101 Dothideomycetes genomes: a test case for predicting lifestyles and emergence of pathogens.</title>
        <authorList>
            <person name="Haridas S."/>
            <person name="Albert R."/>
            <person name="Binder M."/>
            <person name="Bloem J."/>
            <person name="Labutti K."/>
            <person name="Salamov A."/>
            <person name="Andreopoulos B."/>
            <person name="Baker S."/>
            <person name="Barry K."/>
            <person name="Bills G."/>
            <person name="Bluhm B."/>
            <person name="Cannon C."/>
            <person name="Castanera R."/>
            <person name="Culley D."/>
            <person name="Daum C."/>
            <person name="Ezra D."/>
            <person name="Gonzalez J."/>
            <person name="Henrissat B."/>
            <person name="Kuo A."/>
            <person name="Liang C."/>
            <person name="Lipzen A."/>
            <person name="Lutzoni F."/>
            <person name="Magnuson J."/>
            <person name="Mondo S."/>
            <person name="Nolan M."/>
            <person name="Ohm R."/>
            <person name="Pangilinan J."/>
            <person name="Park H.-J."/>
            <person name="Ramirez L."/>
            <person name="Alfaro M."/>
            <person name="Sun H."/>
            <person name="Tritt A."/>
            <person name="Yoshinaga Y."/>
            <person name="Zwiers L.-H."/>
            <person name="Turgeon B."/>
            <person name="Goodwin S."/>
            <person name="Spatafora J."/>
            <person name="Crous P."/>
            <person name="Grigoriev I."/>
        </authorList>
    </citation>
    <scope>NUCLEOTIDE SEQUENCE</scope>
    <source>
        <strain evidence="5">CBS 101060</strain>
    </source>
</reference>
<protein>
    <recommendedName>
        <fullName evidence="4">CENP-V/GFA domain-containing protein</fullName>
    </recommendedName>
</protein>
<feature type="domain" description="CENP-V/GFA" evidence="4">
    <location>
        <begin position="1"/>
        <end position="118"/>
    </location>
</feature>
<evidence type="ECO:0000313" key="6">
    <source>
        <dbReference type="Proteomes" id="UP000799429"/>
    </source>
</evidence>
<name>A0A9P4SC01_9PEZI</name>
<dbReference type="PANTHER" id="PTHR28620:SF1">
    <property type="entry name" value="CENP-V_GFA DOMAIN-CONTAINING PROTEIN"/>
    <property type="match status" value="1"/>
</dbReference>
<organism evidence="5 6">
    <name type="scientific">Patellaria atrata CBS 101060</name>
    <dbReference type="NCBI Taxonomy" id="1346257"/>
    <lineage>
        <taxon>Eukaryota</taxon>
        <taxon>Fungi</taxon>
        <taxon>Dikarya</taxon>
        <taxon>Ascomycota</taxon>
        <taxon>Pezizomycotina</taxon>
        <taxon>Dothideomycetes</taxon>
        <taxon>Dothideomycetes incertae sedis</taxon>
        <taxon>Patellariales</taxon>
        <taxon>Patellariaceae</taxon>
        <taxon>Patellaria</taxon>
    </lineage>
</organism>
<evidence type="ECO:0000256" key="2">
    <source>
        <dbReference type="ARBA" id="ARBA00022723"/>
    </source>
</evidence>
<dbReference type="Proteomes" id="UP000799429">
    <property type="component" value="Unassembled WGS sequence"/>
</dbReference>
<sequence length="123" mass="14002">YPASCHCGNIAYTVTLYPSLSTYRVNVCTCSFCTKSGYMLVYPRRADVLFHLPSPESVLGLREYRFGNGVFRHLSCGRCASSIGFDPRGRWEGNDCLGLNARMFKDIEMDKLKYQYFDGKNLL</sequence>
<proteinExistence type="inferred from homology"/>
<dbReference type="AlphaFoldDB" id="A0A9P4SC01"/>
<dbReference type="InterPro" id="IPR052355">
    <property type="entry name" value="CENP-V-like"/>
</dbReference>
<gene>
    <name evidence="5" type="ORF">M501DRAFT_932592</name>
</gene>
<keyword evidence="3" id="KW-0862">Zinc</keyword>
<comment type="caution">
    <text evidence="5">The sequence shown here is derived from an EMBL/GenBank/DDBJ whole genome shotgun (WGS) entry which is preliminary data.</text>
</comment>
<dbReference type="InterPro" id="IPR006913">
    <property type="entry name" value="CENP-V/GFA"/>
</dbReference>
<dbReference type="PROSITE" id="PS51891">
    <property type="entry name" value="CENP_V_GFA"/>
    <property type="match status" value="1"/>
</dbReference>
<comment type="similarity">
    <text evidence="1">Belongs to the Gfa family.</text>
</comment>
<dbReference type="PANTHER" id="PTHR28620">
    <property type="entry name" value="CENTROMERE PROTEIN V"/>
    <property type="match status" value="1"/>
</dbReference>
<dbReference type="Gene3D" id="2.170.150.70">
    <property type="match status" value="1"/>
</dbReference>
<keyword evidence="6" id="KW-1185">Reference proteome</keyword>
<keyword evidence="2" id="KW-0479">Metal-binding</keyword>
<dbReference type="GO" id="GO:0016846">
    <property type="term" value="F:carbon-sulfur lyase activity"/>
    <property type="evidence" value="ECO:0007669"/>
    <property type="project" value="InterPro"/>
</dbReference>
<dbReference type="EMBL" id="MU006094">
    <property type="protein sequence ID" value="KAF2839830.1"/>
    <property type="molecule type" value="Genomic_DNA"/>
</dbReference>
<dbReference type="InterPro" id="IPR011057">
    <property type="entry name" value="Mss4-like_sf"/>
</dbReference>
<evidence type="ECO:0000256" key="1">
    <source>
        <dbReference type="ARBA" id="ARBA00005495"/>
    </source>
</evidence>
<feature type="non-terminal residue" evidence="5">
    <location>
        <position position="1"/>
    </location>
</feature>
<accession>A0A9P4SC01</accession>
<dbReference type="SUPFAM" id="SSF51316">
    <property type="entry name" value="Mss4-like"/>
    <property type="match status" value="1"/>
</dbReference>